<dbReference type="InterPro" id="IPR001289">
    <property type="entry name" value="NFYA"/>
</dbReference>
<keyword evidence="8" id="KW-1185">Reference proteome</keyword>
<evidence type="ECO:0000256" key="1">
    <source>
        <dbReference type="ARBA" id="ARBA00004123"/>
    </source>
</evidence>
<comment type="function">
    <text evidence="6">Component of the sequence-specific heterotrimeric transcription factor (NF-Y) which specifically recognizes a 5'-CCAAT-3' box motif found in the promoters of its target genes.</text>
</comment>
<comment type="subcellular location">
    <subcellularLocation>
        <location evidence="1 6">Nucleus</location>
    </subcellularLocation>
</comment>
<evidence type="ECO:0000313" key="8">
    <source>
        <dbReference type="Proteomes" id="UP000095282"/>
    </source>
</evidence>
<dbReference type="Proteomes" id="UP000095282">
    <property type="component" value="Unplaced"/>
</dbReference>
<feature type="compositionally biased region" description="Basic residues" evidence="7">
    <location>
        <begin position="245"/>
        <end position="255"/>
    </location>
</feature>
<comment type="subunit">
    <text evidence="6">Heterotrimer.</text>
</comment>
<dbReference type="PANTHER" id="PTHR12632">
    <property type="entry name" value="TRANSCRIPTION FACTOR NF-Y ALPHA-RELATED"/>
    <property type="match status" value="1"/>
</dbReference>
<keyword evidence="4 6" id="KW-0804">Transcription</keyword>
<dbReference type="PROSITE" id="PS51152">
    <property type="entry name" value="NFYA_HAP2_2"/>
    <property type="match status" value="1"/>
</dbReference>
<feature type="compositionally biased region" description="Pro residues" evidence="7">
    <location>
        <begin position="231"/>
        <end position="241"/>
    </location>
</feature>
<feature type="compositionally biased region" description="Polar residues" evidence="7">
    <location>
        <begin position="435"/>
        <end position="445"/>
    </location>
</feature>
<evidence type="ECO:0000313" key="9">
    <source>
        <dbReference type="WBParaSite" id="Csp11.Scaffold442.g1202.t1"/>
    </source>
</evidence>
<accession>A0A1I7T0D1</accession>
<keyword evidence="2 6" id="KW-0805">Transcription regulation</keyword>
<dbReference type="GO" id="GO:0003700">
    <property type="term" value="F:DNA-binding transcription factor activity"/>
    <property type="evidence" value="ECO:0007669"/>
    <property type="project" value="UniProtKB-UniRule"/>
</dbReference>
<dbReference type="PRINTS" id="PR00616">
    <property type="entry name" value="CCAATSUBUNTB"/>
</dbReference>
<dbReference type="AlphaFoldDB" id="A0A1I7T0D1"/>
<sequence length="658" mass="74822">MAHQNIPHEPMINSKMAPPQQMASHRLVHTPHMAPGQMGPPQSIPPQRARQQMNPPRIPPLKMVPPQTTPPPQAATMQLGSPQMATPSMSSMGHSPMGPPQSPMNRQQKAPQQMNSNQMAPPQPMGPPQMPQHQMGPPQMTSPQVNRQRKAPQQMGHPQMAPQQMPAPQMGPPHMAQQQMGLPQSVPPQRTHQQMPPPQMGPPLSAPPQRGHQQMPMGPPQSVPQQTGPQQMPPPQMPPPQSTRRMPRTPQKRTPTKMMPPQMTPVPVINHQQHQFVHHHHPEAQVSYNNQVPQNSMNHQMSNDQQCYDGPSTSTAQTFMEPTPTFTNAITIPENPIKTDHDQNQIQPLIDPENLAQVQKPKEPLTIELPPNCKLFQYSWVIDGVPRTLLVPMPINATEDDVKAMLPKELEFDPSTFRLNRPKEELPTLAYPDGSTPNFEMASSNDVEEEGEDEEEEEEKQQVQPQAPTRPPILVNPKQYQRIMKRREMRQKLEAEGRLPAERQKYLHESRHLHALNRKRGIDGRFDNSKHEIEDSAITTTIKKEKRARRPRYVPQEYTPIAAAPFQLDIPYTQEPQHLMMDESMPSTSSCSYSNHLMEQPHQEQPDYMNHTISTFNDYHQPQYQYHQTGMDDSMEYQEMIDSGIDMGDSRNQSFTSL</sequence>
<evidence type="ECO:0000256" key="3">
    <source>
        <dbReference type="ARBA" id="ARBA00023125"/>
    </source>
</evidence>
<feature type="compositionally biased region" description="Pro residues" evidence="7">
    <location>
        <begin position="195"/>
        <end position="206"/>
    </location>
</feature>
<comment type="similarity">
    <text evidence="6">Belongs to the NFYA/HAP2 subunit family.</text>
</comment>
<dbReference type="GO" id="GO:0003677">
    <property type="term" value="F:DNA binding"/>
    <property type="evidence" value="ECO:0007669"/>
    <property type="project" value="UniProtKB-KW"/>
</dbReference>
<dbReference type="GO" id="GO:0005634">
    <property type="term" value="C:nucleus"/>
    <property type="evidence" value="ECO:0007669"/>
    <property type="project" value="UniProtKB-SubCell"/>
</dbReference>
<evidence type="ECO:0000256" key="2">
    <source>
        <dbReference type="ARBA" id="ARBA00023015"/>
    </source>
</evidence>
<reference evidence="9" key="1">
    <citation type="submission" date="2016-11" db="UniProtKB">
        <authorList>
            <consortium name="WormBaseParasite"/>
        </authorList>
    </citation>
    <scope>IDENTIFICATION</scope>
</reference>
<proteinExistence type="inferred from homology"/>
<dbReference type="eggNOG" id="KOG1561">
    <property type="taxonomic scope" value="Eukaryota"/>
</dbReference>
<organism evidence="8 9">
    <name type="scientific">Caenorhabditis tropicalis</name>
    <dbReference type="NCBI Taxonomy" id="1561998"/>
    <lineage>
        <taxon>Eukaryota</taxon>
        <taxon>Metazoa</taxon>
        <taxon>Ecdysozoa</taxon>
        <taxon>Nematoda</taxon>
        <taxon>Chromadorea</taxon>
        <taxon>Rhabditida</taxon>
        <taxon>Rhabditina</taxon>
        <taxon>Rhabditomorpha</taxon>
        <taxon>Rhabditoidea</taxon>
        <taxon>Rhabditidae</taxon>
        <taxon>Peloderinae</taxon>
        <taxon>Caenorhabditis</taxon>
    </lineage>
</organism>
<evidence type="ECO:0000256" key="6">
    <source>
        <dbReference type="RuleBase" id="RU367155"/>
    </source>
</evidence>
<dbReference type="WBParaSite" id="Csp11.Scaffold442.g1202.t1">
    <property type="protein sequence ID" value="Csp11.Scaffold442.g1202.t1"/>
    <property type="gene ID" value="Csp11.Scaffold442.g1202"/>
</dbReference>
<feature type="compositionally biased region" description="Pro residues" evidence="7">
    <location>
        <begin position="121"/>
        <end position="130"/>
    </location>
</feature>
<dbReference type="SMART" id="SM00521">
    <property type="entry name" value="CBF"/>
    <property type="match status" value="1"/>
</dbReference>
<keyword evidence="5 6" id="KW-0539">Nucleus</keyword>
<dbReference type="Pfam" id="PF02045">
    <property type="entry name" value="CBFB_NFYA"/>
    <property type="match status" value="1"/>
</dbReference>
<feature type="compositionally biased region" description="Polar residues" evidence="7">
    <location>
        <begin position="105"/>
        <end position="117"/>
    </location>
</feature>
<keyword evidence="3 6" id="KW-0238">DNA-binding</keyword>
<evidence type="ECO:0000256" key="7">
    <source>
        <dbReference type="SAM" id="MobiDB-lite"/>
    </source>
</evidence>
<feature type="compositionally biased region" description="Low complexity" evidence="7">
    <location>
        <begin position="151"/>
        <end position="180"/>
    </location>
</feature>
<feature type="compositionally biased region" description="Low complexity" evidence="7">
    <location>
        <begin position="87"/>
        <end position="96"/>
    </location>
</feature>
<dbReference type="Gene3D" id="6.10.250.2430">
    <property type="match status" value="1"/>
</dbReference>
<protein>
    <recommendedName>
        <fullName evidence="6">Nuclear transcription factor Y subunit</fullName>
    </recommendedName>
</protein>
<feature type="compositionally biased region" description="Pro residues" evidence="7">
    <location>
        <begin position="56"/>
        <end position="73"/>
    </location>
</feature>
<feature type="region of interest" description="Disordered" evidence="7">
    <location>
        <begin position="421"/>
        <end position="475"/>
    </location>
</feature>
<feature type="region of interest" description="Disordered" evidence="7">
    <location>
        <begin position="1"/>
        <end position="261"/>
    </location>
</feature>
<evidence type="ECO:0000256" key="4">
    <source>
        <dbReference type="ARBA" id="ARBA00023163"/>
    </source>
</evidence>
<feature type="compositionally biased region" description="Acidic residues" evidence="7">
    <location>
        <begin position="446"/>
        <end position="459"/>
    </location>
</feature>
<name>A0A1I7T0D1_9PELO</name>
<dbReference type="STRING" id="1561998.A0A1I7T0D1"/>
<evidence type="ECO:0000256" key="5">
    <source>
        <dbReference type="ARBA" id="ARBA00023242"/>
    </source>
</evidence>